<evidence type="ECO:0000313" key="3">
    <source>
        <dbReference type="Proteomes" id="UP001055200"/>
    </source>
</evidence>
<evidence type="ECO:0000256" key="1">
    <source>
        <dbReference type="SAM" id="Phobius"/>
    </source>
</evidence>
<feature type="transmembrane region" description="Helical" evidence="1">
    <location>
        <begin position="6"/>
        <end position="25"/>
    </location>
</feature>
<dbReference type="Proteomes" id="UP001055200">
    <property type="component" value="Chromosome"/>
</dbReference>
<accession>A0ABY3U1L7</accession>
<keyword evidence="1" id="KW-0812">Transmembrane</keyword>
<dbReference type="RefSeq" id="WP_240170757.1">
    <property type="nucleotide sequence ID" value="NZ_CP092365.1"/>
</dbReference>
<name>A0ABY3U1L7_9MYCO</name>
<gene>
    <name evidence="2" type="ORF">MIU77_16850</name>
</gene>
<dbReference type="EMBL" id="CP092365">
    <property type="protein sequence ID" value="ULN52485.1"/>
    <property type="molecule type" value="Genomic_DNA"/>
</dbReference>
<proteinExistence type="predicted"/>
<sequence length="225" mass="24475">MRRWVWVSMLTLAAVVVMIAVVITVPTMMRSPQIRPLAPGLAALNGAELAALLPETVEFPTGWDVEESPTPSDVFGSAVQTGVSSSPMGKCFALLTRSRGAAPFAAAGLLAHSPEDPEHLDPGLRLTVHREFDTATLDRHATLAADCASFGDETMHWTVTVLERDLQHLRFTLTRVDEVDQPPAQTRYFSYARHSGLLVIGQIDGNYPRVLDTLMSSTLGRIAAR</sequence>
<keyword evidence="1" id="KW-0472">Membrane</keyword>
<protein>
    <recommendedName>
        <fullName evidence="4">Sensor domain-containing protein</fullName>
    </recommendedName>
</protein>
<reference evidence="2" key="1">
    <citation type="submission" date="2022-08" db="EMBL/GenBank/DDBJ databases">
        <title>Complete genome sequence of 14 non-tuberculosis mycobacteria type-strains.</title>
        <authorList>
            <person name="Igarashi Y."/>
            <person name="Osugi A."/>
            <person name="Mitarai S."/>
        </authorList>
    </citation>
    <scope>NUCLEOTIDE SEQUENCE</scope>
    <source>
        <strain evidence="2">DSM 45575</strain>
    </source>
</reference>
<evidence type="ECO:0008006" key="4">
    <source>
        <dbReference type="Google" id="ProtNLM"/>
    </source>
</evidence>
<keyword evidence="3" id="KW-1185">Reference proteome</keyword>
<evidence type="ECO:0000313" key="2">
    <source>
        <dbReference type="EMBL" id="ULN52485.1"/>
    </source>
</evidence>
<organism evidence="2 3">
    <name type="scientific">Mycolicibacillus parakoreensis</name>
    <dbReference type="NCBI Taxonomy" id="1069221"/>
    <lineage>
        <taxon>Bacteria</taxon>
        <taxon>Bacillati</taxon>
        <taxon>Actinomycetota</taxon>
        <taxon>Actinomycetes</taxon>
        <taxon>Mycobacteriales</taxon>
        <taxon>Mycobacteriaceae</taxon>
        <taxon>Mycolicibacillus</taxon>
    </lineage>
</organism>
<keyword evidence="1" id="KW-1133">Transmembrane helix</keyword>